<evidence type="ECO:0000256" key="4">
    <source>
        <dbReference type="ARBA" id="ARBA00023015"/>
    </source>
</evidence>
<name>A0AAV9LNH9_9SOLN</name>
<keyword evidence="1" id="KW-0479">Metal-binding</keyword>
<dbReference type="Proteomes" id="UP001311915">
    <property type="component" value="Unassembled WGS sequence"/>
</dbReference>
<feature type="domain" description="AIPP2-like SPOC-like" evidence="6">
    <location>
        <begin position="146"/>
        <end position="226"/>
    </location>
</feature>
<evidence type="ECO:0000256" key="1">
    <source>
        <dbReference type="ARBA" id="ARBA00022723"/>
    </source>
</evidence>
<proteinExistence type="predicted"/>
<reference evidence="7 8" key="1">
    <citation type="submission" date="2023-10" db="EMBL/GenBank/DDBJ databases">
        <title>Genome-Wide Identification Analysis in wild type Solanum Pinnatisectum Reveals Some Genes Defensing Phytophthora Infestans.</title>
        <authorList>
            <person name="Sun C."/>
        </authorList>
    </citation>
    <scope>NUCLEOTIDE SEQUENCE [LARGE SCALE GENOMIC DNA]</scope>
    <source>
        <strain evidence="7">LQN</strain>
        <tissue evidence="7">Leaf</tissue>
    </source>
</reference>
<keyword evidence="8" id="KW-1185">Reference proteome</keyword>
<dbReference type="InterPro" id="IPR056280">
    <property type="entry name" value="AIPP2-like_SPOC"/>
</dbReference>
<dbReference type="PANTHER" id="PTHR33304:SF41">
    <property type="entry name" value="ZINC FINGER PHD-TYPE DOMAIN-CONTAINING PROTEIN"/>
    <property type="match status" value="1"/>
</dbReference>
<evidence type="ECO:0000256" key="5">
    <source>
        <dbReference type="ARBA" id="ARBA00023163"/>
    </source>
</evidence>
<evidence type="ECO:0000259" key="6">
    <source>
        <dbReference type="Pfam" id="PF23121"/>
    </source>
</evidence>
<dbReference type="GO" id="GO:0140566">
    <property type="term" value="F:histone reader activity"/>
    <property type="evidence" value="ECO:0007669"/>
    <property type="project" value="InterPro"/>
</dbReference>
<evidence type="ECO:0000313" key="8">
    <source>
        <dbReference type="Proteomes" id="UP001311915"/>
    </source>
</evidence>
<sequence length="263" mass="30781">MTTHSPMQKEPNNIHQPNMKKICEICGDLGIQEAIITCYQYAPVDWRCEECDIRKGVIFSLCGLENECFKESKLHASTKICQSTVQPKKHNKFPRRQLINWEKEVRTGKTRYLLVEEALHVSRNMDHCQQILSPQELCEPNPENLASLKPSLFDNHCPGKEDIGLYFFGSERKRSRRYIDLVEFMHNKDLVMRTLINDVELFILASTTLCSDSQKWNNEHFLWGLFYRMRQDTDRCAEGKSNKVIDMEIDMIGGRCQNEVEMR</sequence>
<dbReference type="PANTHER" id="PTHR33304">
    <property type="match status" value="1"/>
</dbReference>
<gene>
    <name evidence="7" type="ORF">R3W88_032110</name>
</gene>
<keyword evidence="3" id="KW-0862">Zinc</keyword>
<protein>
    <recommendedName>
        <fullName evidence="6">AIPP2-like SPOC-like domain-containing protein</fullName>
    </recommendedName>
</protein>
<dbReference type="AlphaFoldDB" id="A0AAV9LNH9"/>
<dbReference type="InterPro" id="IPR049914">
    <property type="entry name" value="PHD1-3/5-6"/>
</dbReference>
<dbReference type="EMBL" id="JAWPEI010000005">
    <property type="protein sequence ID" value="KAK4727193.1"/>
    <property type="molecule type" value="Genomic_DNA"/>
</dbReference>
<accession>A0AAV9LNH9</accession>
<evidence type="ECO:0000256" key="3">
    <source>
        <dbReference type="ARBA" id="ARBA00022833"/>
    </source>
</evidence>
<keyword evidence="4" id="KW-0805">Transcription regulation</keyword>
<organism evidence="7 8">
    <name type="scientific">Solanum pinnatisectum</name>
    <name type="common">tansyleaf nightshade</name>
    <dbReference type="NCBI Taxonomy" id="50273"/>
    <lineage>
        <taxon>Eukaryota</taxon>
        <taxon>Viridiplantae</taxon>
        <taxon>Streptophyta</taxon>
        <taxon>Embryophyta</taxon>
        <taxon>Tracheophyta</taxon>
        <taxon>Spermatophyta</taxon>
        <taxon>Magnoliopsida</taxon>
        <taxon>eudicotyledons</taxon>
        <taxon>Gunneridae</taxon>
        <taxon>Pentapetalae</taxon>
        <taxon>asterids</taxon>
        <taxon>lamiids</taxon>
        <taxon>Solanales</taxon>
        <taxon>Solanaceae</taxon>
        <taxon>Solanoideae</taxon>
        <taxon>Solaneae</taxon>
        <taxon>Solanum</taxon>
    </lineage>
</organism>
<evidence type="ECO:0000313" key="7">
    <source>
        <dbReference type="EMBL" id="KAK4727193.1"/>
    </source>
</evidence>
<dbReference type="Pfam" id="PF23121">
    <property type="entry name" value="SPOC_AIPP2"/>
    <property type="match status" value="1"/>
</dbReference>
<evidence type="ECO:0000256" key="2">
    <source>
        <dbReference type="ARBA" id="ARBA00022771"/>
    </source>
</evidence>
<comment type="caution">
    <text evidence="7">The sequence shown here is derived from an EMBL/GenBank/DDBJ whole genome shotgun (WGS) entry which is preliminary data.</text>
</comment>
<dbReference type="GO" id="GO:0008270">
    <property type="term" value="F:zinc ion binding"/>
    <property type="evidence" value="ECO:0007669"/>
    <property type="project" value="UniProtKB-KW"/>
</dbReference>
<keyword evidence="2" id="KW-0863">Zinc-finger</keyword>
<dbReference type="GO" id="GO:0034244">
    <property type="term" value="P:negative regulation of transcription elongation by RNA polymerase II"/>
    <property type="evidence" value="ECO:0007669"/>
    <property type="project" value="InterPro"/>
</dbReference>
<keyword evidence="5" id="KW-0804">Transcription</keyword>